<reference evidence="2" key="1">
    <citation type="journal article" date="2013" name="Nat. Genet.">
        <title>The duck genome and transcriptome provide insight into an avian influenza virus reservoir species.</title>
        <authorList>
            <person name="Huang Y."/>
            <person name="Li Y."/>
            <person name="Burt D.W."/>
            <person name="Chen H."/>
            <person name="Zhang Y."/>
            <person name="Qian W."/>
            <person name="Kim H."/>
            <person name="Gan S."/>
            <person name="Zhao Y."/>
            <person name="Li J."/>
            <person name="Yi K."/>
            <person name="Feng H."/>
            <person name="Zhu P."/>
            <person name="Li B."/>
            <person name="Liu Q."/>
            <person name="Fairley S."/>
            <person name="Magor K.E."/>
            <person name="Du Z."/>
            <person name="Hu X."/>
            <person name="Goodman L."/>
            <person name="Tafer H."/>
            <person name="Vignal A."/>
            <person name="Lee T."/>
            <person name="Kim K.W."/>
            <person name="Sheng Z."/>
            <person name="An Y."/>
            <person name="Searle S."/>
            <person name="Herrero J."/>
            <person name="Groenen M.A."/>
            <person name="Crooijmans R.P."/>
            <person name="Faraut T."/>
            <person name="Cai Q."/>
            <person name="Webster R.G."/>
            <person name="Aldridge J.R."/>
            <person name="Warren W.C."/>
            <person name="Bartschat S."/>
            <person name="Kehr S."/>
            <person name="Marz M."/>
            <person name="Stadler P.F."/>
            <person name="Smith J."/>
            <person name="Kraus R.H."/>
            <person name="Zhao Y."/>
            <person name="Ren L."/>
            <person name="Fei J."/>
            <person name="Morisson M."/>
            <person name="Kaiser P."/>
            <person name="Griffin D.K."/>
            <person name="Rao M."/>
            <person name="Pitel F."/>
            <person name="Wang J."/>
            <person name="Li N."/>
        </authorList>
    </citation>
    <scope>NUCLEOTIDE SEQUENCE [LARGE SCALE GENOMIC DNA]</scope>
</reference>
<protein>
    <submittedName>
        <fullName evidence="1">Uncharacterized protein</fullName>
    </submittedName>
</protein>
<keyword evidence="2" id="KW-1185">Reference proteome</keyword>
<dbReference type="EMBL" id="KB742679">
    <property type="protein sequence ID" value="EOB05595.1"/>
    <property type="molecule type" value="Genomic_DNA"/>
</dbReference>
<proteinExistence type="predicted"/>
<evidence type="ECO:0000313" key="2">
    <source>
        <dbReference type="Proteomes" id="UP000296049"/>
    </source>
</evidence>
<sequence length="222" mass="25043">MEQFSGCFIYTSKYVVTPSLDVVCVATDIALAELWRTEAQPRQQESQLLFNSQCWQQQGLRHECVLLHPPDAKHPGLLCLPGGDVNYTCPTTAAVQSLWLAGRRPEGAAKRWVMIRRCCRNYCCPSLPRQQRAKWPCVVYGQQCYEGLQVPSKPQSPACHQYGVRVLQRDPLTDHITLKRLTFNHFYASLSNSASSVESKNLLTISLQLEPTVSMGEAEMQL</sequence>
<evidence type="ECO:0000313" key="1">
    <source>
        <dbReference type="EMBL" id="EOB05595.1"/>
    </source>
</evidence>
<name>R0LUY3_ANAPL</name>
<accession>R0LUY3</accession>
<gene>
    <name evidence="1" type="ORF">Anapl_13666</name>
</gene>
<organism evidence="1 2">
    <name type="scientific">Anas platyrhynchos</name>
    <name type="common">Mallard</name>
    <name type="synonym">Anas boschas</name>
    <dbReference type="NCBI Taxonomy" id="8839"/>
    <lineage>
        <taxon>Eukaryota</taxon>
        <taxon>Metazoa</taxon>
        <taxon>Chordata</taxon>
        <taxon>Craniata</taxon>
        <taxon>Vertebrata</taxon>
        <taxon>Euteleostomi</taxon>
        <taxon>Archelosauria</taxon>
        <taxon>Archosauria</taxon>
        <taxon>Dinosauria</taxon>
        <taxon>Saurischia</taxon>
        <taxon>Theropoda</taxon>
        <taxon>Coelurosauria</taxon>
        <taxon>Aves</taxon>
        <taxon>Neognathae</taxon>
        <taxon>Galloanserae</taxon>
        <taxon>Anseriformes</taxon>
        <taxon>Anatidae</taxon>
        <taxon>Anatinae</taxon>
        <taxon>Anas</taxon>
    </lineage>
</organism>
<dbReference type="Proteomes" id="UP000296049">
    <property type="component" value="Unassembled WGS sequence"/>
</dbReference>
<dbReference type="AlphaFoldDB" id="R0LUY3"/>